<dbReference type="OrthoDB" id="9809488at2"/>
<feature type="compositionally biased region" description="Basic and acidic residues" evidence="1">
    <location>
        <begin position="299"/>
        <end position="309"/>
    </location>
</feature>
<dbReference type="EMBL" id="WSRS01000034">
    <property type="protein sequence ID" value="MVX58966.1"/>
    <property type="molecule type" value="Genomic_DNA"/>
</dbReference>
<dbReference type="Pfam" id="PF01551">
    <property type="entry name" value="Peptidase_M23"/>
    <property type="match status" value="1"/>
</dbReference>
<evidence type="ECO:0000313" key="4">
    <source>
        <dbReference type="EMBL" id="MVX58966.1"/>
    </source>
</evidence>
<evidence type="ECO:0000256" key="1">
    <source>
        <dbReference type="SAM" id="MobiDB-lite"/>
    </source>
</evidence>
<accession>A0A7X3G892</accession>
<sequence length="536" mass="57861">MKKLIYFFIALLLVLWMAVNAVAGLFGAISGSNNGDCSSTSSKIASKASGNIEGAEVEEDQVEIAKKIASVAVEYGLDENKAYGAVGNAQQESSLMPPFVELNHLWSYWANANSVEDAVREIQKHGTKAEALFVNGFNSVISAYGGGLSDEGYRGGSPDGSHWVGFGIWQWTGYNGVMPYFDWADANKKTKADIDSILLFAFSDSSEFFKPYTAEGDYYYQRLEKIKAMPAASSPAEGAAIWLNHYEYAGQAPGGGGLVHLDQRQQYATNWAVRLGKEKLDVDYGKSIISQANTVSAKKNSEKNGDKCRKSSSSGKGKGGHPYNHDYYWTAAFRTYNKARTIAAANFGFSTHNGIDVVADWGIAFSPKGEKGEIFSVYNGTVVGKSPGFGQILIKSEPSETELSKPVVLEYTHLLVDGAYNNVQIGDKVQAGQRIGTEGDTGSPGLTHLHFGVLNADAVANGINLWTGINLDEKNYGGSVDDPIIDPGLVLEGIEVGWFDTAAPNYLGDEFIQPNPLQIRVDGTTKDDPRLAGKVK</sequence>
<feature type="domain" description="Phage tail lysozyme" evidence="3">
    <location>
        <begin position="64"/>
        <end position="272"/>
    </location>
</feature>
<dbReference type="InterPro" id="IPR016047">
    <property type="entry name" value="M23ase_b-sheet_dom"/>
</dbReference>
<dbReference type="InterPro" id="IPR011055">
    <property type="entry name" value="Dup_hybrid_motif"/>
</dbReference>
<dbReference type="PANTHER" id="PTHR21666:SF270">
    <property type="entry name" value="MUREIN HYDROLASE ACTIVATOR ENVC"/>
    <property type="match status" value="1"/>
</dbReference>
<dbReference type="InterPro" id="IPR050570">
    <property type="entry name" value="Cell_wall_metabolism_enzyme"/>
</dbReference>
<dbReference type="AlphaFoldDB" id="A0A7X3G892"/>
<dbReference type="CDD" id="cd12797">
    <property type="entry name" value="M23_peptidase"/>
    <property type="match status" value="1"/>
</dbReference>
<dbReference type="RefSeq" id="WP_160332774.1">
    <property type="nucleotide sequence ID" value="NZ_WSRS01000034.1"/>
</dbReference>
<dbReference type="Gene3D" id="2.70.70.10">
    <property type="entry name" value="Glucose Permease (Domain IIA)"/>
    <property type="match status" value="1"/>
</dbReference>
<dbReference type="InterPro" id="IPR041219">
    <property type="entry name" value="Phage_lysozyme2"/>
</dbReference>
<gene>
    <name evidence="4" type="ORF">E5983_04805</name>
</gene>
<organism evidence="4 5">
    <name type="scientific">Streptococcus danieliae</name>
    <dbReference type="NCBI Taxonomy" id="747656"/>
    <lineage>
        <taxon>Bacteria</taxon>
        <taxon>Bacillati</taxon>
        <taxon>Bacillota</taxon>
        <taxon>Bacilli</taxon>
        <taxon>Lactobacillales</taxon>
        <taxon>Streptococcaceae</taxon>
        <taxon>Streptococcus</taxon>
    </lineage>
</organism>
<evidence type="ECO:0000259" key="3">
    <source>
        <dbReference type="Pfam" id="PF18013"/>
    </source>
</evidence>
<feature type="region of interest" description="Disordered" evidence="1">
    <location>
        <begin position="295"/>
        <end position="319"/>
    </location>
</feature>
<protein>
    <submittedName>
        <fullName evidence="4">Peptidoglycan DD-metalloendopeptidase family protein</fullName>
    </submittedName>
</protein>
<dbReference type="Gene3D" id="1.10.530.10">
    <property type="match status" value="1"/>
</dbReference>
<evidence type="ECO:0000313" key="5">
    <source>
        <dbReference type="Proteomes" id="UP000461595"/>
    </source>
</evidence>
<dbReference type="GO" id="GO:0004222">
    <property type="term" value="F:metalloendopeptidase activity"/>
    <property type="evidence" value="ECO:0007669"/>
    <property type="project" value="TreeGrafter"/>
</dbReference>
<comment type="caution">
    <text evidence="4">The sequence shown here is derived from an EMBL/GenBank/DDBJ whole genome shotgun (WGS) entry which is preliminary data.</text>
</comment>
<proteinExistence type="predicted"/>
<dbReference type="SUPFAM" id="SSF51261">
    <property type="entry name" value="Duplicated hybrid motif"/>
    <property type="match status" value="1"/>
</dbReference>
<dbReference type="PANTHER" id="PTHR21666">
    <property type="entry name" value="PEPTIDASE-RELATED"/>
    <property type="match status" value="1"/>
</dbReference>
<dbReference type="Proteomes" id="UP000461595">
    <property type="component" value="Unassembled WGS sequence"/>
</dbReference>
<feature type="domain" description="M23ase beta-sheet core" evidence="2">
    <location>
        <begin position="366"/>
        <end position="455"/>
    </location>
</feature>
<reference evidence="4 5" key="1">
    <citation type="submission" date="2019-12" db="EMBL/GenBank/DDBJ databases">
        <title>Microbes associate with the intestines of laboratory mice.</title>
        <authorList>
            <person name="Navarre W."/>
            <person name="Wong E."/>
        </authorList>
    </citation>
    <scope>NUCLEOTIDE SEQUENCE [LARGE SCALE GENOMIC DNA]</scope>
    <source>
        <strain evidence="4 5">NM51_B2-22</strain>
    </source>
</reference>
<dbReference type="Pfam" id="PF18013">
    <property type="entry name" value="Phage_lysozyme2"/>
    <property type="match status" value="1"/>
</dbReference>
<name>A0A7X3G892_9STRE</name>
<evidence type="ECO:0000259" key="2">
    <source>
        <dbReference type="Pfam" id="PF01551"/>
    </source>
</evidence>